<sequence length="51" mass="5460">MSLDFAERRDWLRLTRTSTVGPVAFAGLLARYKTAAAALAALPELAARGGR</sequence>
<gene>
    <name evidence="1" type="ORF">ENK01_01300</name>
</gene>
<proteinExistence type="predicted"/>
<protein>
    <submittedName>
        <fullName evidence="1">DNA-protecting protein DprA</fullName>
    </submittedName>
</protein>
<evidence type="ECO:0000313" key="1">
    <source>
        <dbReference type="EMBL" id="HHI88563.1"/>
    </source>
</evidence>
<dbReference type="EMBL" id="DROP01000089">
    <property type="protein sequence ID" value="HHI88563.1"/>
    <property type="molecule type" value="Genomic_DNA"/>
</dbReference>
<name>A0A7V5NWV1_9PROT</name>
<dbReference type="Proteomes" id="UP000885806">
    <property type="component" value="Unassembled WGS sequence"/>
</dbReference>
<accession>A0A7V5NWV1</accession>
<dbReference type="AlphaFoldDB" id="A0A7V5NWV1"/>
<reference evidence="1" key="1">
    <citation type="journal article" date="2020" name="mSystems">
        <title>Genome- and Community-Level Interaction Insights into Carbon Utilization and Element Cycling Functions of Hydrothermarchaeota in Hydrothermal Sediment.</title>
        <authorList>
            <person name="Zhou Z."/>
            <person name="Liu Y."/>
            <person name="Xu W."/>
            <person name="Pan J."/>
            <person name="Luo Z.H."/>
            <person name="Li M."/>
        </authorList>
    </citation>
    <scope>NUCLEOTIDE SEQUENCE [LARGE SCALE GENOMIC DNA]</scope>
    <source>
        <strain evidence="1">HyVt-538</strain>
    </source>
</reference>
<organism evidence="1">
    <name type="scientific">Hellea balneolensis</name>
    <dbReference type="NCBI Taxonomy" id="287478"/>
    <lineage>
        <taxon>Bacteria</taxon>
        <taxon>Pseudomonadati</taxon>
        <taxon>Pseudomonadota</taxon>
        <taxon>Alphaproteobacteria</taxon>
        <taxon>Maricaulales</taxon>
        <taxon>Robiginitomaculaceae</taxon>
        <taxon>Hellea</taxon>
    </lineage>
</organism>
<dbReference type="Pfam" id="PF21102">
    <property type="entry name" value="DprA_N"/>
    <property type="match status" value="1"/>
</dbReference>
<feature type="non-terminal residue" evidence="1">
    <location>
        <position position="51"/>
    </location>
</feature>
<comment type="caution">
    <text evidence="1">The sequence shown here is derived from an EMBL/GenBank/DDBJ whole genome shotgun (WGS) entry which is preliminary data.</text>
</comment>